<evidence type="ECO:0000313" key="4">
    <source>
        <dbReference type="Proteomes" id="UP000219331"/>
    </source>
</evidence>
<proteinExistence type="predicted"/>
<dbReference type="Gene3D" id="1.20.1270.180">
    <property type="match status" value="1"/>
</dbReference>
<keyword evidence="1" id="KW-0732">Signal</keyword>
<accession>A0A285RYG2</accession>
<dbReference type="EMBL" id="OBML01000003">
    <property type="protein sequence ID" value="SOB99507.1"/>
    <property type="molecule type" value="Genomic_DNA"/>
</dbReference>
<name>A0A285RYG2_9HYPH</name>
<reference evidence="3 4" key="1">
    <citation type="submission" date="2017-08" db="EMBL/GenBank/DDBJ databases">
        <authorList>
            <person name="de Groot N.N."/>
        </authorList>
    </citation>
    <scope>NUCLEOTIDE SEQUENCE [LARGE SCALE GENOMIC DNA]</scope>
    <source>
        <strain evidence="3 4">USBA 352</strain>
    </source>
</reference>
<feature type="signal peptide" evidence="1">
    <location>
        <begin position="1"/>
        <end position="25"/>
    </location>
</feature>
<dbReference type="AlphaFoldDB" id="A0A285RYG2"/>
<keyword evidence="4" id="KW-1185">Reference proteome</keyword>
<dbReference type="PANTHER" id="PTHR39176">
    <property type="entry name" value="PERIPLASMIC PROTEIN-RELATED"/>
    <property type="match status" value="1"/>
</dbReference>
<evidence type="ECO:0000313" key="3">
    <source>
        <dbReference type="EMBL" id="SOB99507.1"/>
    </source>
</evidence>
<organism evidence="3 4">
    <name type="scientific">Stappia indica</name>
    <dbReference type="NCBI Taxonomy" id="538381"/>
    <lineage>
        <taxon>Bacteria</taxon>
        <taxon>Pseudomonadati</taxon>
        <taxon>Pseudomonadota</taxon>
        <taxon>Alphaproteobacteria</taxon>
        <taxon>Hyphomicrobiales</taxon>
        <taxon>Stappiaceae</taxon>
        <taxon>Stappia</taxon>
    </lineage>
</organism>
<feature type="domain" description="Lysozyme inhibitor LprI-like N-terminal" evidence="2">
    <location>
        <begin position="33"/>
        <end position="133"/>
    </location>
</feature>
<dbReference type="Proteomes" id="UP000219331">
    <property type="component" value="Unassembled WGS sequence"/>
</dbReference>
<dbReference type="STRING" id="538381.GCA_001696535_04233"/>
<gene>
    <name evidence="3" type="ORF">SAMN05421512_103120</name>
</gene>
<dbReference type="Pfam" id="PF07007">
    <property type="entry name" value="LprI"/>
    <property type="match status" value="1"/>
</dbReference>
<evidence type="ECO:0000259" key="2">
    <source>
        <dbReference type="Pfam" id="PF07007"/>
    </source>
</evidence>
<feature type="chain" id="PRO_5012222320" evidence="1">
    <location>
        <begin position="26"/>
        <end position="142"/>
    </location>
</feature>
<dbReference type="InterPro" id="IPR009739">
    <property type="entry name" value="LprI-like_N"/>
</dbReference>
<dbReference type="PANTHER" id="PTHR39176:SF1">
    <property type="entry name" value="PERIPLASMIC PROTEIN"/>
    <property type="match status" value="1"/>
</dbReference>
<evidence type="ECO:0000256" key="1">
    <source>
        <dbReference type="SAM" id="SignalP"/>
    </source>
</evidence>
<sequence>MTRIAKLAASAALIALWLPAAPATAQQDPDIDCDNAVVQMELTYCAEKDWEAADAELNTAYSGAMKSMRAMDAELSADLKGAAEALKEAQRAWIPYRDKACAAAGFLARGGSMEPMLVYSCLAELTDQRTQQLEQLTEGLGN</sequence>
<protein>
    <submittedName>
        <fullName evidence="3">Uncharacterized conserved protein YecT, DUF1311 family</fullName>
    </submittedName>
</protein>